<evidence type="ECO:0000313" key="1">
    <source>
        <dbReference type="EMBL" id="DAE12432.1"/>
    </source>
</evidence>
<dbReference type="Gene3D" id="3.40.50.300">
    <property type="entry name" value="P-loop containing nucleotide triphosphate hydrolases"/>
    <property type="match status" value="1"/>
</dbReference>
<accession>A0A8S5Q0C1</accession>
<dbReference type="GO" id="GO:0004386">
    <property type="term" value="F:helicase activity"/>
    <property type="evidence" value="ECO:0007669"/>
    <property type="project" value="UniProtKB-KW"/>
</dbReference>
<organism evidence="1">
    <name type="scientific">CrAss-like virus sp. ctjK323</name>
    <dbReference type="NCBI Taxonomy" id="2825839"/>
    <lineage>
        <taxon>Viruses</taxon>
        <taxon>Duplodnaviria</taxon>
        <taxon>Heunggongvirae</taxon>
        <taxon>Uroviricota</taxon>
        <taxon>Caudoviricetes</taxon>
        <taxon>Crassvirales</taxon>
    </lineage>
</organism>
<dbReference type="InterPro" id="IPR027417">
    <property type="entry name" value="P-loop_NTPase"/>
</dbReference>
<dbReference type="EMBL" id="BK015552">
    <property type="protein sequence ID" value="DAE12432.1"/>
    <property type="molecule type" value="Genomic_DNA"/>
</dbReference>
<keyword evidence="1" id="KW-0067">ATP-binding</keyword>
<sequence length="275" mass="32020">MSLIQRVLENAKERREKILSGKVNCIPSPFKTFRYDFPGVELGTYYLVSGGAKSSKSKITNFLFLFNSILYAYHHPELVRLKVFYALLEEKAENITGKFICYLLYVLSDKKIRIDIKTFKSVDEDRILSPEILQLLGTLEYQSILRFFEEHVVFIPDRNPTGVYHTLEKYAEANGTIHRKKVEGYEKEIFDYYEPNDPDEYVLCIIDHISLISCERGMDLRNSIKKLSEYLKIVRNKYNYIPVVVQQQNSESLSLEAFKANKIRPTQKGLADSQD</sequence>
<keyword evidence="1" id="KW-0378">Hydrolase</keyword>
<proteinExistence type="predicted"/>
<protein>
    <submittedName>
        <fullName evidence="1">Helicase ATPase</fullName>
    </submittedName>
</protein>
<name>A0A8S5Q0C1_9CAUD</name>
<keyword evidence="1" id="KW-0347">Helicase</keyword>
<keyword evidence="1" id="KW-0547">Nucleotide-binding</keyword>
<reference evidence="1" key="1">
    <citation type="journal article" date="2021" name="Proc. Natl. Acad. Sci. U.S.A.">
        <title>A Catalog of Tens of Thousands of Viruses from Human Metagenomes Reveals Hidden Associations with Chronic Diseases.</title>
        <authorList>
            <person name="Tisza M.J."/>
            <person name="Buck C.B."/>
        </authorList>
    </citation>
    <scope>NUCLEOTIDE SEQUENCE</scope>
    <source>
        <strain evidence="1">CtjK323</strain>
    </source>
</reference>